<sequence>MHKNATFLILFGTLLVAGGVVLYERQKLDNLVIPRVSQNDQQGQDNQPKDDFPTELKTDPKTGEKVFEGRGMRMRISAENLVFTLRPDFGRDGELIIQTPEDFEIEKRIRENDDHKEVYPLSQIVIEFERNTDHLTWTQWLKKVGLDDEDRIYINIDRQPAARFSGSGNTEKGVSFFTPNSAYIVSITAYLDDQYPQSAQVYQKVLEEIIPTITFIE</sequence>
<proteinExistence type="predicted"/>
<feature type="region of interest" description="Disordered" evidence="1">
    <location>
        <begin position="38"/>
        <end position="63"/>
    </location>
</feature>
<name>A0A1G2G454_9BACT</name>
<protein>
    <submittedName>
        <fullName evidence="2">Uncharacterized protein</fullName>
    </submittedName>
</protein>
<evidence type="ECO:0000256" key="1">
    <source>
        <dbReference type="SAM" id="MobiDB-lite"/>
    </source>
</evidence>
<gene>
    <name evidence="2" type="ORF">A2756_04715</name>
</gene>
<accession>A0A1G2G454</accession>
<comment type="caution">
    <text evidence="2">The sequence shown here is derived from an EMBL/GenBank/DDBJ whole genome shotgun (WGS) entry which is preliminary data.</text>
</comment>
<dbReference type="AlphaFoldDB" id="A0A1G2G454"/>
<reference evidence="2 3" key="1">
    <citation type="journal article" date="2016" name="Nat. Commun.">
        <title>Thousands of microbial genomes shed light on interconnected biogeochemical processes in an aquifer system.</title>
        <authorList>
            <person name="Anantharaman K."/>
            <person name="Brown C.T."/>
            <person name="Hug L.A."/>
            <person name="Sharon I."/>
            <person name="Castelle C.J."/>
            <person name="Probst A.J."/>
            <person name="Thomas B.C."/>
            <person name="Singh A."/>
            <person name="Wilkins M.J."/>
            <person name="Karaoz U."/>
            <person name="Brodie E.L."/>
            <person name="Williams K.H."/>
            <person name="Hubbard S.S."/>
            <person name="Banfield J.F."/>
        </authorList>
    </citation>
    <scope>NUCLEOTIDE SEQUENCE [LARGE SCALE GENOMIC DNA]</scope>
</reference>
<dbReference type="EMBL" id="MHNL01000015">
    <property type="protein sequence ID" value="OGZ44730.1"/>
    <property type="molecule type" value="Genomic_DNA"/>
</dbReference>
<organism evidence="2 3">
    <name type="scientific">Candidatus Ryanbacteria bacterium RIFCSPHIGHO2_01_FULL_48_27</name>
    <dbReference type="NCBI Taxonomy" id="1802115"/>
    <lineage>
        <taxon>Bacteria</taxon>
        <taxon>Candidatus Ryaniibacteriota</taxon>
    </lineage>
</organism>
<dbReference type="Proteomes" id="UP000177785">
    <property type="component" value="Unassembled WGS sequence"/>
</dbReference>
<evidence type="ECO:0000313" key="2">
    <source>
        <dbReference type="EMBL" id="OGZ44730.1"/>
    </source>
</evidence>
<evidence type="ECO:0000313" key="3">
    <source>
        <dbReference type="Proteomes" id="UP000177785"/>
    </source>
</evidence>
<feature type="compositionally biased region" description="Basic and acidic residues" evidence="1">
    <location>
        <begin position="47"/>
        <end position="63"/>
    </location>
</feature>